<protein>
    <submittedName>
        <fullName evidence="1">Uncharacterized protein</fullName>
    </submittedName>
</protein>
<dbReference type="AlphaFoldDB" id="A0A174D007"/>
<reference evidence="1 2" key="1">
    <citation type="submission" date="2015-09" db="EMBL/GenBank/DDBJ databases">
        <authorList>
            <consortium name="Pathogen Informatics"/>
        </authorList>
    </citation>
    <scope>NUCLEOTIDE SEQUENCE [LARGE SCALE GENOMIC DNA]</scope>
    <source>
        <strain evidence="1 2">2789STDY5834861</strain>
    </source>
</reference>
<dbReference type="Proteomes" id="UP000095645">
    <property type="component" value="Unassembled WGS sequence"/>
</dbReference>
<name>A0A174D007_9FIRM</name>
<sequence length="457" mass="52655">MSHINFDFLTDSILFGSNLEDDFEALNEGILREELARYREYVLENFNEIKKEVIMDNRKITVTIESFGKRPDNNILKQLALYIDCVLIADPLFSFTEEKNEINDAWTEYLGIKNDGLIDRKKLSEALKYMKSITNLIVCDYVKFVPISILHEAPKEVPIRFDEYNFSEVLPKGVMDFLRKNIEVHNIKRTKGGVRVYLDEPLKKGTGLYMSFPGCPERMGEIVQYTNMQYISEDSTGRMLVKIGTPDTITDEEFRIWLNQSINTASQKLYAETYQELYFSQMLHSMYMTRSQLKADLLAMDIKNDSMYSSIANLALKLEVPVFCNVDLKDIIEIRQNYGQSFRNFRSKLGEKLIKLNGLKDDEMLKRELDAVSYEITETYINDIAKEISSLKRSIGMDGIILTGTLLTSYATGGLSLLGSVAATISAMKDSTKLFGDVRENPGYFLWKIDKKNRRKW</sequence>
<dbReference type="EMBL" id="CYZP01000017">
    <property type="protein sequence ID" value="CUO17370.1"/>
    <property type="molecule type" value="Genomic_DNA"/>
</dbReference>
<dbReference type="RefSeq" id="WP_055058169.1">
    <property type="nucleotide sequence ID" value="NZ_CYZP01000017.1"/>
</dbReference>
<evidence type="ECO:0000313" key="1">
    <source>
        <dbReference type="EMBL" id="CUO17370.1"/>
    </source>
</evidence>
<accession>A0A174D007</accession>
<gene>
    <name evidence="1" type="ORF">ERS852476_02082</name>
</gene>
<evidence type="ECO:0000313" key="2">
    <source>
        <dbReference type="Proteomes" id="UP000095645"/>
    </source>
</evidence>
<proteinExistence type="predicted"/>
<organism evidence="1 2">
    <name type="scientific">Blautia obeum</name>
    <dbReference type="NCBI Taxonomy" id="40520"/>
    <lineage>
        <taxon>Bacteria</taxon>
        <taxon>Bacillati</taxon>
        <taxon>Bacillota</taxon>
        <taxon>Clostridia</taxon>
        <taxon>Lachnospirales</taxon>
        <taxon>Lachnospiraceae</taxon>
        <taxon>Blautia</taxon>
    </lineage>
</organism>